<evidence type="ECO:0000259" key="3">
    <source>
        <dbReference type="PROSITE" id="PS50158"/>
    </source>
</evidence>
<keyword evidence="1" id="KW-0479">Metal-binding</keyword>
<proteinExistence type="predicted"/>
<feature type="compositionally biased region" description="Basic residues" evidence="2">
    <location>
        <begin position="137"/>
        <end position="146"/>
    </location>
</feature>
<dbReference type="PROSITE" id="PS50158">
    <property type="entry name" value="ZF_CCHC"/>
    <property type="match status" value="1"/>
</dbReference>
<feature type="region of interest" description="Disordered" evidence="2">
    <location>
        <begin position="50"/>
        <end position="179"/>
    </location>
</feature>
<dbReference type="Pfam" id="PF15288">
    <property type="entry name" value="zf-CCHC_6"/>
    <property type="match status" value="1"/>
</dbReference>
<comment type="caution">
    <text evidence="4">The sequence shown here is derived from an EMBL/GenBank/DDBJ whole genome shotgun (WGS) entry which is preliminary data.</text>
</comment>
<protein>
    <recommendedName>
        <fullName evidence="3">CCHC-type domain-containing protein</fullName>
    </recommendedName>
</protein>
<evidence type="ECO:0000313" key="5">
    <source>
        <dbReference type="Proteomes" id="UP000634136"/>
    </source>
</evidence>
<feature type="domain" description="CCHC-type" evidence="3">
    <location>
        <begin position="84"/>
        <end position="100"/>
    </location>
</feature>
<dbReference type="GO" id="GO:0003676">
    <property type="term" value="F:nucleic acid binding"/>
    <property type="evidence" value="ECO:0007669"/>
    <property type="project" value="InterPro"/>
</dbReference>
<keyword evidence="1" id="KW-0862">Zinc</keyword>
<dbReference type="AlphaFoldDB" id="A0A834WNT0"/>
<dbReference type="OrthoDB" id="1751862at2759"/>
<dbReference type="Proteomes" id="UP000634136">
    <property type="component" value="Unassembled WGS sequence"/>
</dbReference>
<dbReference type="SUPFAM" id="SSF57756">
    <property type="entry name" value="Retrovirus zinc finger-like domains"/>
    <property type="match status" value="1"/>
</dbReference>
<gene>
    <name evidence="4" type="ORF">G2W53_021948</name>
</gene>
<keyword evidence="1" id="KW-0863">Zinc-finger</keyword>
<sequence>MVLAAIIYTRAKVENFCDAYYSIEKYITTYSGLVSPLPGLNTLEEIDLLPPPLRRLPGRPKKSRRREKDEAPPSDVRRKLSTIKCTNCGQLGHNKRSCQRAPIKAKEKKQGASTSASQTSTRREIQEYASVQAKAKSQLKAKRTKRYIRENQASEAPPNPTTQESMTERSDTGGVANVF</sequence>
<reference evidence="4" key="1">
    <citation type="submission" date="2020-09" db="EMBL/GenBank/DDBJ databases">
        <title>Genome-Enabled Discovery of Anthraquinone Biosynthesis in Senna tora.</title>
        <authorList>
            <person name="Kang S.-H."/>
            <person name="Pandey R.P."/>
            <person name="Lee C.-M."/>
            <person name="Sim J.-S."/>
            <person name="Jeong J.-T."/>
            <person name="Choi B.-S."/>
            <person name="Jung M."/>
            <person name="Ginzburg D."/>
            <person name="Zhao K."/>
            <person name="Won S.Y."/>
            <person name="Oh T.-J."/>
            <person name="Yu Y."/>
            <person name="Kim N.-H."/>
            <person name="Lee O.R."/>
            <person name="Lee T.-H."/>
            <person name="Bashyal P."/>
            <person name="Kim T.-S."/>
            <person name="Lee W.-H."/>
            <person name="Kawkins C."/>
            <person name="Kim C.-K."/>
            <person name="Kim J.S."/>
            <person name="Ahn B.O."/>
            <person name="Rhee S.Y."/>
            <person name="Sohng J.K."/>
        </authorList>
    </citation>
    <scope>NUCLEOTIDE SEQUENCE</scope>
    <source>
        <tissue evidence="4">Leaf</tissue>
    </source>
</reference>
<feature type="compositionally biased region" description="Basic residues" evidence="2">
    <location>
        <begin position="56"/>
        <end position="65"/>
    </location>
</feature>
<dbReference type="InterPro" id="IPR036875">
    <property type="entry name" value="Znf_CCHC_sf"/>
</dbReference>
<accession>A0A834WNT0</accession>
<feature type="compositionally biased region" description="Basic and acidic residues" evidence="2">
    <location>
        <begin position="66"/>
        <end position="78"/>
    </location>
</feature>
<name>A0A834WNT0_9FABA</name>
<evidence type="ECO:0000256" key="2">
    <source>
        <dbReference type="SAM" id="MobiDB-lite"/>
    </source>
</evidence>
<evidence type="ECO:0000256" key="1">
    <source>
        <dbReference type="PROSITE-ProRule" id="PRU00047"/>
    </source>
</evidence>
<dbReference type="InterPro" id="IPR041670">
    <property type="entry name" value="Znf-CCHC_6"/>
</dbReference>
<dbReference type="EMBL" id="JAAIUW010000007">
    <property type="protein sequence ID" value="KAF7823804.1"/>
    <property type="molecule type" value="Genomic_DNA"/>
</dbReference>
<dbReference type="InterPro" id="IPR001878">
    <property type="entry name" value="Znf_CCHC"/>
</dbReference>
<keyword evidence="5" id="KW-1185">Reference proteome</keyword>
<dbReference type="GO" id="GO:0008270">
    <property type="term" value="F:zinc ion binding"/>
    <property type="evidence" value="ECO:0007669"/>
    <property type="project" value="UniProtKB-KW"/>
</dbReference>
<evidence type="ECO:0000313" key="4">
    <source>
        <dbReference type="EMBL" id="KAF7823804.1"/>
    </source>
</evidence>
<organism evidence="4 5">
    <name type="scientific">Senna tora</name>
    <dbReference type="NCBI Taxonomy" id="362788"/>
    <lineage>
        <taxon>Eukaryota</taxon>
        <taxon>Viridiplantae</taxon>
        <taxon>Streptophyta</taxon>
        <taxon>Embryophyta</taxon>
        <taxon>Tracheophyta</taxon>
        <taxon>Spermatophyta</taxon>
        <taxon>Magnoliopsida</taxon>
        <taxon>eudicotyledons</taxon>
        <taxon>Gunneridae</taxon>
        <taxon>Pentapetalae</taxon>
        <taxon>rosids</taxon>
        <taxon>fabids</taxon>
        <taxon>Fabales</taxon>
        <taxon>Fabaceae</taxon>
        <taxon>Caesalpinioideae</taxon>
        <taxon>Cassia clade</taxon>
        <taxon>Senna</taxon>
    </lineage>
</organism>